<organism evidence="5 6">
    <name type="scientific">Clostridium tetani</name>
    <dbReference type="NCBI Taxonomy" id="1513"/>
    <lineage>
        <taxon>Bacteria</taxon>
        <taxon>Bacillati</taxon>
        <taxon>Bacillota</taxon>
        <taxon>Clostridia</taxon>
        <taxon>Eubacteriales</taxon>
        <taxon>Clostridiaceae</taxon>
        <taxon>Clostridium</taxon>
    </lineage>
</organism>
<protein>
    <recommendedName>
        <fullName evidence="4">Type I restriction modification DNA specificity domain-containing protein</fullName>
    </recommendedName>
</protein>
<dbReference type="GO" id="GO:0009307">
    <property type="term" value="P:DNA restriction-modification system"/>
    <property type="evidence" value="ECO:0007669"/>
    <property type="project" value="UniProtKB-KW"/>
</dbReference>
<name>A0A4Q0VEB7_CLOTA</name>
<evidence type="ECO:0000313" key="5">
    <source>
        <dbReference type="EMBL" id="RXI50558.1"/>
    </source>
</evidence>
<comment type="similarity">
    <text evidence="1">Belongs to the type-I restriction system S methylase family.</text>
</comment>
<sequence length="201" mass="22807">MLFKLLTYAWEQRKLGELLIPSTEKNNTGKYTQDDVLAASLGTELTKKHIFFGLRSTEESIKNYRIVNKGDVIYTKSPIKGYPNGIIKTNKGIEGIVPSLYCVYNSVSDVNSSIIQSYFEDKSRLDAYLYPLVNVGARNNVNITDLGFLEGNICIPHDIDEQNRIVDFIEKLSNLITIHQREVNFNKLKGGISNVRKNKKD</sequence>
<dbReference type="InterPro" id="IPR044946">
    <property type="entry name" value="Restrct_endonuc_typeI_TRD_sf"/>
</dbReference>
<dbReference type="AlphaFoldDB" id="A0A4Q0VEB7"/>
<evidence type="ECO:0000256" key="3">
    <source>
        <dbReference type="ARBA" id="ARBA00023125"/>
    </source>
</evidence>
<dbReference type="Gene3D" id="3.90.220.20">
    <property type="entry name" value="DNA methylase specificity domains"/>
    <property type="match status" value="1"/>
</dbReference>
<evidence type="ECO:0000259" key="4">
    <source>
        <dbReference type="Pfam" id="PF01420"/>
    </source>
</evidence>
<dbReference type="GO" id="GO:0003677">
    <property type="term" value="F:DNA binding"/>
    <property type="evidence" value="ECO:0007669"/>
    <property type="project" value="UniProtKB-KW"/>
</dbReference>
<keyword evidence="2" id="KW-0680">Restriction system</keyword>
<dbReference type="SUPFAM" id="SSF116734">
    <property type="entry name" value="DNA methylase specificity domain"/>
    <property type="match status" value="1"/>
</dbReference>
<comment type="caution">
    <text evidence="5">The sequence shown here is derived from an EMBL/GenBank/DDBJ whole genome shotgun (WGS) entry which is preliminary data.</text>
</comment>
<gene>
    <name evidence="5" type="ORF">DP130_00880</name>
</gene>
<keyword evidence="3" id="KW-0238">DNA-binding</keyword>
<reference evidence="5 6" key="1">
    <citation type="submission" date="2018-06" db="EMBL/GenBank/DDBJ databases">
        <title>Genome conservation of Clostridium tetani.</title>
        <authorList>
            <person name="Bruggemann H."/>
            <person name="Popoff M.R."/>
        </authorList>
    </citation>
    <scope>NUCLEOTIDE SEQUENCE [LARGE SCALE GENOMIC DNA]</scope>
    <source>
        <strain evidence="5 6">2017.061</strain>
    </source>
</reference>
<evidence type="ECO:0000313" key="6">
    <source>
        <dbReference type="Proteomes" id="UP000290921"/>
    </source>
</evidence>
<evidence type="ECO:0000256" key="1">
    <source>
        <dbReference type="ARBA" id="ARBA00010923"/>
    </source>
</evidence>
<accession>A0A4Q0VEB7</accession>
<dbReference type="Pfam" id="PF01420">
    <property type="entry name" value="Methylase_S"/>
    <property type="match status" value="1"/>
</dbReference>
<dbReference type="InterPro" id="IPR000055">
    <property type="entry name" value="Restrct_endonuc_typeI_TRD"/>
</dbReference>
<dbReference type="EMBL" id="QMAP01000001">
    <property type="protein sequence ID" value="RXI50558.1"/>
    <property type="molecule type" value="Genomic_DNA"/>
</dbReference>
<feature type="domain" description="Type I restriction modification DNA specificity" evidence="4">
    <location>
        <begin position="10"/>
        <end position="182"/>
    </location>
</feature>
<dbReference type="Proteomes" id="UP000290921">
    <property type="component" value="Unassembled WGS sequence"/>
</dbReference>
<evidence type="ECO:0000256" key="2">
    <source>
        <dbReference type="ARBA" id="ARBA00022747"/>
    </source>
</evidence>
<dbReference type="RefSeq" id="WP_129029624.1">
    <property type="nucleotide sequence ID" value="NZ_QMAP01000001.1"/>
</dbReference>
<proteinExistence type="inferred from homology"/>